<comment type="caution">
    <text evidence="2">The sequence shown here is derived from an EMBL/GenBank/DDBJ whole genome shotgun (WGS) entry which is preliminary data.</text>
</comment>
<dbReference type="AlphaFoldDB" id="A0A016UJM2"/>
<reference evidence="3" key="1">
    <citation type="journal article" date="2015" name="Nat. Genet.">
        <title>The genome and transcriptome of the zoonotic hookworm Ancylostoma ceylanicum identify infection-specific gene families.</title>
        <authorList>
            <person name="Schwarz E.M."/>
            <person name="Hu Y."/>
            <person name="Antoshechkin I."/>
            <person name="Miller M.M."/>
            <person name="Sternberg P.W."/>
            <person name="Aroian R.V."/>
        </authorList>
    </citation>
    <scope>NUCLEOTIDE SEQUENCE</scope>
    <source>
        <strain evidence="3">HY135</strain>
    </source>
</reference>
<evidence type="ECO:0000313" key="2">
    <source>
        <dbReference type="EMBL" id="EYC14763.1"/>
    </source>
</evidence>
<sequence length="67" mass="7419">MSSPSSESSFDLNIDLIVLTMRLDLLYALLKTMHDDIKAVKKAMQGASAMETTQSDHEEQQSSSKSQ</sequence>
<name>A0A016UJM2_9BILA</name>
<proteinExistence type="predicted"/>
<evidence type="ECO:0000256" key="1">
    <source>
        <dbReference type="SAM" id="MobiDB-lite"/>
    </source>
</evidence>
<evidence type="ECO:0000313" key="3">
    <source>
        <dbReference type="Proteomes" id="UP000024635"/>
    </source>
</evidence>
<dbReference type="Proteomes" id="UP000024635">
    <property type="component" value="Unassembled WGS sequence"/>
</dbReference>
<keyword evidence="3" id="KW-1185">Reference proteome</keyword>
<organism evidence="2 3">
    <name type="scientific">Ancylostoma ceylanicum</name>
    <dbReference type="NCBI Taxonomy" id="53326"/>
    <lineage>
        <taxon>Eukaryota</taxon>
        <taxon>Metazoa</taxon>
        <taxon>Ecdysozoa</taxon>
        <taxon>Nematoda</taxon>
        <taxon>Chromadorea</taxon>
        <taxon>Rhabditida</taxon>
        <taxon>Rhabditina</taxon>
        <taxon>Rhabditomorpha</taxon>
        <taxon>Strongyloidea</taxon>
        <taxon>Ancylostomatidae</taxon>
        <taxon>Ancylostomatinae</taxon>
        <taxon>Ancylostoma</taxon>
    </lineage>
</organism>
<feature type="region of interest" description="Disordered" evidence="1">
    <location>
        <begin position="43"/>
        <end position="67"/>
    </location>
</feature>
<gene>
    <name evidence="2" type="primary">Acey_s0039.g142</name>
    <name evidence="2" type="ORF">Y032_0039g142</name>
</gene>
<dbReference type="EMBL" id="JARK01001375">
    <property type="protein sequence ID" value="EYC14763.1"/>
    <property type="molecule type" value="Genomic_DNA"/>
</dbReference>
<protein>
    <submittedName>
        <fullName evidence="2">Uncharacterized protein</fullName>
    </submittedName>
</protein>
<accession>A0A016UJM2</accession>